<dbReference type="Pfam" id="PF00108">
    <property type="entry name" value="Thiolase_N"/>
    <property type="match status" value="1"/>
</dbReference>
<comment type="pathway">
    <text evidence="5">Metabolic intermediate biosynthesis; (R)-mevalonate biosynthesis; (R)-mevalonate from acetyl-CoA: step 1/3.</text>
</comment>
<dbReference type="EMBL" id="GG745352">
    <property type="protein sequence ID" value="KNE67297.1"/>
    <property type="molecule type" value="Genomic_DNA"/>
</dbReference>
<dbReference type="InterPro" id="IPR020616">
    <property type="entry name" value="Thiolase_N"/>
</dbReference>
<evidence type="ECO:0000256" key="1">
    <source>
        <dbReference type="ARBA" id="ARBA00010982"/>
    </source>
</evidence>
<dbReference type="GO" id="GO:0005739">
    <property type="term" value="C:mitochondrion"/>
    <property type="evidence" value="ECO:0007669"/>
    <property type="project" value="TreeGrafter"/>
</dbReference>
<evidence type="ECO:0000313" key="11">
    <source>
        <dbReference type="Proteomes" id="UP000054350"/>
    </source>
</evidence>
<dbReference type="PIRSF" id="PIRSF000429">
    <property type="entry name" value="Ac-CoA_Ac_transf"/>
    <property type="match status" value="1"/>
</dbReference>
<evidence type="ECO:0000256" key="5">
    <source>
        <dbReference type="ARBA" id="ARBA00037924"/>
    </source>
</evidence>
<dbReference type="STRING" id="578462.A0A0L0SXQ9"/>
<dbReference type="InterPro" id="IPR020615">
    <property type="entry name" value="Thiolase_acyl_enz_int_AS"/>
</dbReference>
<reference evidence="11" key="2">
    <citation type="submission" date="2009-11" db="EMBL/GenBank/DDBJ databases">
        <title>The Genome Sequence of Allomyces macrogynus strain ATCC 38327.</title>
        <authorList>
            <consortium name="The Broad Institute Genome Sequencing Platform"/>
            <person name="Russ C."/>
            <person name="Cuomo C."/>
            <person name="Shea T."/>
            <person name="Young S.K."/>
            <person name="Zeng Q."/>
            <person name="Koehrsen M."/>
            <person name="Haas B."/>
            <person name="Borodovsky M."/>
            <person name="Guigo R."/>
            <person name="Alvarado L."/>
            <person name="Berlin A."/>
            <person name="Borenstein D."/>
            <person name="Chen Z."/>
            <person name="Engels R."/>
            <person name="Freedman E."/>
            <person name="Gellesch M."/>
            <person name="Goldberg J."/>
            <person name="Griggs A."/>
            <person name="Gujja S."/>
            <person name="Heiman D."/>
            <person name="Hepburn T."/>
            <person name="Howarth C."/>
            <person name="Jen D."/>
            <person name="Larson L."/>
            <person name="Lewis B."/>
            <person name="Mehta T."/>
            <person name="Park D."/>
            <person name="Pearson M."/>
            <person name="Roberts A."/>
            <person name="Saif S."/>
            <person name="Shenoy N."/>
            <person name="Sisk P."/>
            <person name="Stolte C."/>
            <person name="Sykes S."/>
            <person name="Walk T."/>
            <person name="White J."/>
            <person name="Yandava C."/>
            <person name="Burger G."/>
            <person name="Gray M.W."/>
            <person name="Holland P.W.H."/>
            <person name="King N."/>
            <person name="Lang F.B.F."/>
            <person name="Roger A.J."/>
            <person name="Ruiz-Trillo I."/>
            <person name="Lander E."/>
            <person name="Nusbaum C."/>
        </authorList>
    </citation>
    <scope>NUCLEOTIDE SEQUENCE [LARGE SCALE GENOMIC DNA]</scope>
    <source>
        <strain evidence="11">ATCC 38327</strain>
    </source>
</reference>
<dbReference type="GO" id="GO:0006635">
    <property type="term" value="P:fatty acid beta-oxidation"/>
    <property type="evidence" value="ECO:0007669"/>
    <property type="project" value="TreeGrafter"/>
</dbReference>
<dbReference type="InterPro" id="IPR020613">
    <property type="entry name" value="Thiolase_CS"/>
</dbReference>
<dbReference type="PROSITE" id="PS00737">
    <property type="entry name" value="THIOLASE_2"/>
    <property type="match status" value="1"/>
</dbReference>
<keyword evidence="3 7" id="KW-0808">Transferase</keyword>
<dbReference type="GO" id="GO:0006696">
    <property type="term" value="P:ergosterol biosynthetic process"/>
    <property type="evidence" value="ECO:0007669"/>
    <property type="project" value="TreeGrafter"/>
</dbReference>
<feature type="active site" description="Acyl-thioester intermediate" evidence="6">
    <location>
        <position position="92"/>
    </location>
</feature>
<protein>
    <recommendedName>
        <fullName evidence="2">acetyl-CoA C-acetyltransferase</fullName>
        <ecNumber evidence="2">2.3.1.9</ecNumber>
    </recommendedName>
</protein>
<keyword evidence="11" id="KW-1185">Reference proteome</keyword>
<evidence type="ECO:0000256" key="7">
    <source>
        <dbReference type="RuleBase" id="RU003557"/>
    </source>
</evidence>
<evidence type="ECO:0000256" key="4">
    <source>
        <dbReference type="ARBA" id="ARBA00023315"/>
    </source>
</evidence>
<dbReference type="VEuPathDB" id="FungiDB:AMAG_12362"/>
<proteinExistence type="inferred from homology"/>
<dbReference type="OrthoDB" id="5404651at2759"/>
<dbReference type="eggNOG" id="KOG1390">
    <property type="taxonomic scope" value="Eukaryota"/>
</dbReference>
<organism evidence="10 11">
    <name type="scientific">Allomyces macrogynus (strain ATCC 38327)</name>
    <name type="common">Allomyces javanicus var. macrogynus</name>
    <dbReference type="NCBI Taxonomy" id="578462"/>
    <lineage>
        <taxon>Eukaryota</taxon>
        <taxon>Fungi</taxon>
        <taxon>Fungi incertae sedis</taxon>
        <taxon>Blastocladiomycota</taxon>
        <taxon>Blastocladiomycetes</taxon>
        <taxon>Blastocladiales</taxon>
        <taxon>Blastocladiaceae</taxon>
        <taxon>Allomyces</taxon>
    </lineage>
</organism>
<dbReference type="AlphaFoldDB" id="A0A0L0SXQ9"/>
<dbReference type="Pfam" id="PF02803">
    <property type="entry name" value="Thiolase_C"/>
    <property type="match status" value="1"/>
</dbReference>
<feature type="domain" description="Thiolase C-terminal" evidence="9">
    <location>
        <begin position="286"/>
        <end position="403"/>
    </location>
</feature>
<dbReference type="PANTHER" id="PTHR18919:SF165">
    <property type="entry name" value="ACETYL-COA ACETYLTRANSFERASE"/>
    <property type="match status" value="1"/>
</dbReference>
<dbReference type="SUPFAM" id="SSF53901">
    <property type="entry name" value="Thiolase-like"/>
    <property type="match status" value="2"/>
</dbReference>
<dbReference type="EC" id="2.3.1.9" evidence="2"/>
<dbReference type="InterPro" id="IPR020617">
    <property type="entry name" value="Thiolase_C"/>
</dbReference>
<evidence type="ECO:0000259" key="8">
    <source>
        <dbReference type="Pfam" id="PF00108"/>
    </source>
</evidence>
<comment type="similarity">
    <text evidence="1 7">Belongs to the thiolase-like superfamily. Thiolase family.</text>
</comment>
<evidence type="ECO:0000256" key="6">
    <source>
        <dbReference type="PIRSR" id="PIRSR000429-1"/>
    </source>
</evidence>
<dbReference type="OMA" id="ICPSIAI"/>
<dbReference type="FunFam" id="3.40.47.10:FF:000007">
    <property type="entry name" value="acetyl-CoA acetyltransferase, mitochondrial"/>
    <property type="match status" value="1"/>
</dbReference>
<accession>A0A0L0SXQ9</accession>
<dbReference type="PANTHER" id="PTHR18919">
    <property type="entry name" value="ACETYL-COA C-ACYLTRANSFERASE"/>
    <property type="match status" value="1"/>
</dbReference>
<dbReference type="GO" id="GO:0003985">
    <property type="term" value="F:acetyl-CoA C-acetyltransferase activity"/>
    <property type="evidence" value="ECO:0007669"/>
    <property type="project" value="UniProtKB-EC"/>
</dbReference>
<dbReference type="Proteomes" id="UP000054350">
    <property type="component" value="Unassembled WGS sequence"/>
</dbReference>
<name>A0A0L0SXQ9_ALLM3</name>
<keyword evidence="4 7" id="KW-0012">Acyltransferase</keyword>
<dbReference type="PROSITE" id="PS00098">
    <property type="entry name" value="THIOLASE_1"/>
    <property type="match status" value="1"/>
</dbReference>
<evidence type="ECO:0000259" key="9">
    <source>
        <dbReference type="Pfam" id="PF02803"/>
    </source>
</evidence>
<dbReference type="NCBIfam" id="TIGR01930">
    <property type="entry name" value="AcCoA-C-Actrans"/>
    <property type="match status" value="1"/>
</dbReference>
<feature type="active site" description="Proton acceptor" evidence="6">
    <location>
        <position position="390"/>
    </location>
</feature>
<reference evidence="10 11" key="1">
    <citation type="submission" date="2009-11" db="EMBL/GenBank/DDBJ databases">
        <title>Annotation of Allomyces macrogynus ATCC 38327.</title>
        <authorList>
            <consortium name="The Broad Institute Genome Sequencing Platform"/>
            <person name="Russ C."/>
            <person name="Cuomo C."/>
            <person name="Burger G."/>
            <person name="Gray M.W."/>
            <person name="Holland P.W.H."/>
            <person name="King N."/>
            <person name="Lang F.B.F."/>
            <person name="Roger A.J."/>
            <person name="Ruiz-Trillo I."/>
            <person name="Young S.K."/>
            <person name="Zeng Q."/>
            <person name="Gargeya S."/>
            <person name="Fitzgerald M."/>
            <person name="Haas B."/>
            <person name="Abouelleil A."/>
            <person name="Alvarado L."/>
            <person name="Arachchi H.M."/>
            <person name="Berlin A."/>
            <person name="Chapman S.B."/>
            <person name="Gearin G."/>
            <person name="Goldberg J."/>
            <person name="Griggs A."/>
            <person name="Gujja S."/>
            <person name="Hansen M."/>
            <person name="Heiman D."/>
            <person name="Howarth C."/>
            <person name="Larimer J."/>
            <person name="Lui A."/>
            <person name="MacDonald P.J.P."/>
            <person name="McCowen C."/>
            <person name="Montmayeur A."/>
            <person name="Murphy C."/>
            <person name="Neiman D."/>
            <person name="Pearson M."/>
            <person name="Priest M."/>
            <person name="Roberts A."/>
            <person name="Saif S."/>
            <person name="Shea T."/>
            <person name="Sisk P."/>
            <person name="Stolte C."/>
            <person name="Sykes S."/>
            <person name="Wortman J."/>
            <person name="Nusbaum C."/>
            <person name="Birren B."/>
        </authorList>
    </citation>
    <scope>NUCLEOTIDE SEQUENCE [LARGE SCALE GENOMIC DNA]</scope>
    <source>
        <strain evidence="10 11">ATCC 38327</strain>
    </source>
</reference>
<feature type="domain" description="Thiolase N-terminal" evidence="8">
    <location>
        <begin position="8"/>
        <end position="265"/>
    </location>
</feature>
<dbReference type="CDD" id="cd00751">
    <property type="entry name" value="thiolase"/>
    <property type="match status" value="1"/>
</dbReference>
<sequence>MSFADRDVYIVAAVRTPIGGYNGSLASLNAIDLGKIAVQGALAKAPVAAADVEEVYFGNVVSAGNGQNPARQVAVHSGIPNTVPATSVNKVCASGMKAVALAAQAIRLGDTHVAVAGGTESMSSAPHLFPKARFGVKYGHTELLDALVVDGLTDAFGKYSMGIAAEATVKDYALTRADQDDHAIASYTRAQEATKAGRFSAEIVPVEVAQGRGKPPKVVTADDEVANLNPDKLRALRPSFDPQGSVTAANSSPLSDGASAIVLVSGAKLAQLVKEGKVAKGTAVFKLLASADAEQEPIKFTTTPAVAVPKALTKAGLKVSDVDFFELNEAFSCVALANSKILGIKADQVNVFGGAVAMGHPLGCSGARIITTLTSVLNHHQAKIGCAGICNGGGGASACVIERVVV</sequence>
<feature type="active site" description="Proton acceptor" evidence="6">
    <location>
        <position position="360"/>
    </location>
</feature>
<evidence type="ECO:0000313" key="10">
    <source>
        <dbReference type="EMBL" id="KNE67297.1"/>
    </source>
</evidence>
<gene>
    <name evidence="10" type="ORF">AMAG_12362</name>
</gene>
<dbReference type="InterPro" id="IPR002155">
    <property type="entry name" value="Thiolase"/>
</dbReference>
<evidence type="ECO:0000256" key="2">
    <source>
        <dbReference type="ARBA" id="ARBA00012705"/>
    </source>
</evidence>
<evidence type="ECO:0000256" key="3">
    <source>
        <dbReference type="ARBA" id="ARBA00022679"/>
    </source>
</evidence>
<dbReference type="Gene3D" id="3.40.47.10">
    <property type="match status" value="1"/>
</dbReference>
<dbReference type="InterPro" id="IPR016039">
    <property type="entry name" value="Thiolase-like"/>
</dbReference>